<dbReference type="EMBL" id="GL732581">
    <property type="protein sequence ID" value="EFX74681.1"/>
    <property type="molecule type" value="Genomic_DNA"/>
</dbReference>
<accession>E9H0P2</accession>
<evidence type="ECO:0000313" key="2">
    <source>
        <dbReference type="Proteomes" id="UP000000305"/>
    </source>
</evidence>
<dbReference type="Proteomes" id="UP000000305">
    <property type="component" value="Unassembled WGS sequence"/>
</dbReference>
<protein>
    <submittedName>
        <fullName evidence="1">Uncharacterized protein</fullName>
    </submittedName>
</protein>
<keyword evidence="2" id="KW-1185">Reference proteome</keyword>
<dbReference type="KEGG" id="dpx:DAPPUDRAFT_108616"/>
<sequence>MRWAINFLTRSIAMTWSPSHKATSGRETFYETEGRDEVVEELEPTVLDPAMVLQQAMIDADGIPIDVADNPPLIEATPLVIDQVMRGGHVIDVGYEICMADVPRTNVFIPYGNVFFSNCANQV</sequence>
<proteinExistence type="predicted"/>
<gene>
    <name evidence="1" type="ORF">DAPPUDRAFT_108616</name>
</gene>
<dbReference type="HOGENOM" id="CLU_2017526_0_0_1"/>
<dbReference type="InParanoid" id="E9H0P2"/>
<reference evidence="1 2" key="1">
    <citation type="journal article" date="2011" name="Science">
        <title>The ecoresponsive genome of Daphnia pulex.</title>
        <authorList>
            <person name="Colbourne J.K."/>
            <person name="Pfrender M.E."/>
            <person name="Gilbert D."/>
            <person name="Thomas W.K."/>
            <person name="Tucker A."/>
            <person name="Oakley T.H."/>
            <person name="Tokishita S."/>
            <person name="Aerts A."/>
            <person name="Arnold G.J."/>
            <person name="Basu M.K."/>
            <person name="Bauer D.J."/>
            <person name="Caceres C.E."/>
            <person name="Carmel L."/>
            <person name="Casola C."/>
            <person name="Choi J.H."/>
            <person name="Detter J.C."/>
            <person name="Dong Q."/>
            <person name="Dusheyko S."/>
            <person name="Eads B.D."/>
            <person name="Frohlich T."/>
            <person name="Geiler-Samerotte K.A."/>
            <person name="Gerlach D."/>
            <person name="Hatcher P."/>
            <person name="Jogdeo S."/>
            <person name="Krijgsveld J."/>
            <person name="Kriventseva E.V."/>
            <person name="Kultz D."/>
            <person name="Laforsch C."/>
            <person name="Lindquist E."/>
            <person name="Lopez J."/>
            <person name="Manak J.R."/>
            <person name="Muller J."/>
            <person name="Pangilinan J."/>
            <person name="Patwardhan R.P."/>
            <person name="Pitluck S."/>
            <person name="Pritham E.J."/>
            <person name="Rechtsteiner A."/>
            <person name="Rho M."/>
            <person name="Rogozin I.B."/>
            <person name="Sakarya O."/>
            <person name="Salamov A."/>
            <person name="Schaack S."/>
            <person name="Shapiro H."/>
            <person name="Shiga Y."/>
            <person name="Skalitzky C."/>
            <person name="Smith Z."/>
            <person name="Souvorov A."/>
            <person name="Sung W."/>
            <person name="Tang Z."/>
            <person name="Tsuchiya D."/>
            <person name="Tu H."/>
            <person name="Vos H."/>
            <person name="Wang M."/>
            <person name="Wolf Y.I."/>
            <person name="Yamagata H."/>
            <person name="Yamada T."/>
            <person name="Ye Y."/>
            <person name="Shaw J.R."/>
            <person name="Andrews J."/>
            <person name="Crease T.J."/>
            <person name="Tang H."/>
            <person name="Lucas S.M."/>
            <person name="Robertson H.M."/>
            <person name="Bork P."/>
            <person name="Koonin E.V."/>
            <person name="Zdobnov E.M."/>
            <person name="Grigoriev I.V."/>
            <person name="Lynch M."/>
            <person name="Boore J.L."/>
        </authorList>
    </citation>
    <scope>NUCLEOTIDE SEQUENCE [LARGE SCALE GENOMIC DNA]</scope>
</reference>
<name>E9H0P2_DAPPU</name>
<organism evidence="1 2">
    <name type="scientific">Daphnia pulex</name>
    <name type="common">Water flea</name>
    <dbReference type="NCBI Taxonomy" id="6669"/>
    <lineage>
        <taxon>Eukaryota</taxon>
        <taxon>Metazoa</taxon>
        <taxon>Ecdysozoa</taxon>
        <taxon>Arthropoda</taxon>
        <taxon>Crustacea</taxon>
        <taxon>Branchiopoda</taxon>
        <taxon>Diplostraca</taxon>
        <taxon>Cladocera</taxon>
        <taxon>Anomopoda</taxon>
        <taxon>Daphniidae</taxon>
        <taxon>Daphnia</taxon>
    </lineage>
</organism>
<dbReference type="AlphaFoldDB" id="E9H0P2"/>
<evidence type="ECO:0000313" key="1">
    <source>
        <dbReference type="EMBL" id="EFX74681.1"/>
    </source>
</evidence>